<dbReference type="InterPro" id="IPR014710">
    <property type="entry name" value="RmlC-like_jellyroll"/>
</dbReference>
<dbReference type="InterPro" id="IPR020449">
    <property type="entry name" value="Tscrpt_reg_AraC-type_HTH"/>
</dbReference>
<keyword evidence="3" id="KW-0804">Transcription</keyword>
<reference evidence="5" key="2">
    <citation type="submission" date="2021-04" db="EMBL/GenBank/DDBJ databases">
        <authorList>
            <person name="Gilroy R."/>
        </authorList>
    </citation>
    <scope>NUCLEOTIDE SEQUENCE</scope>
    <source>
        <strain evidence="5">ChiW7-2402</strain>
    </source>
</reference>
<reference evidence="5" key="1">
    <citation type="journal article" date="2021" name="PeerJ">
        <title>Extensive microbial diversity within the chicken gut microbiome revealed by metagenomics and culture.</title>
        <authorList>
            <person name="Gilroy R."/>
            <person name="Ravi A."/>
            <person name="Getino M."/>
            <person name="Pursley I."/>
            <person name="Horton D.L."/>
            <person name="Alikhan N.F."/>
            <person name="Baker D."/>
            <person name="Gharbi K."/>
            <person name="Hall N."/>
            <person name="Watson M."/>
            <person name="Adriaenssens E.M."/>
            <person name="Foster-Nyarko E."/>
            <person name="Jarju S."/>
            <person name="Secka A."/>
            <person name="Antonio M."/>
            <person name="Oren A."/>
            <person name="Chaudhuri R.R."/>
            <person name="La Ragione R."/>
            <person name="Hildebrand F."/>
            <person name="Pallen M.J."/>
        </authorList>
    </citation>
    <scope>NUCLEOTIDE SEQUENCE</scope>
    <source>
        <strain evidence="5">ChiW7-2402</strain>
    </source>
</reference>
<dbReference type="PANTHER" id="PTHR43280">
    <property type="entry name" value="ARAC-FAMILY TRANSCRIPTIONAL REGULATOR"/>
    <property type="match status" value="1"/>
</dbReference>
<name>A0A9D2G2V3_9FIRM</name>
<evidence type="ECO:0000256" key="2">
    <source>
        <dbReference type="ARBA" id="ARBA00023125"/>
    </source>
</evidence>
<evidence type="ECO:0000256" key="1">
    <source>
        <dbReference type="ARBA" id="ARBA00023015"/>
    </source>
</evidence>
<keyword evidence="1" id="KW-0805">Transcription regulation</keyword>
<comment type="caution">
    <text evidence="5">The sequence shown here is derived from an EMBL/GenBank/DDBJ whole genome shotgun (WGS) entry which is preliminary data.</text>
</comment>
<sequence>MDSAIIEQLSRLTREEQDILQGKSLQRGDYTSSERFIVNSAKFLEGKELDLRPHTRFVDFPEHGHDYLEFMYVYAGRISHIIGKETVTLERGDIIFLNRHARHSIKRARQEDIGINFIVSDALLRVIFRRVSNNPVMSGFLSGNFDDGGEAEYLFFRTQNNFPIRNLMDNLIYAVVKGTQEVYAGLVELLFSYLAYYRETLVNALRVSSPDIKLRRAVAELLERSYPDATLFGLSVSLGYTEAYLSRRIREVFGKPFRLLLQEYRLKAAEELLRSSRLPVEEVIRAVGYENTSHFYRAFQELYGETPHKYRKNHAAL</sequence>
<dbReference type="SMART" id="SM00342">
    <property type="entry name" value="HTH_ARAC"/>
    <property type="match status" value="1"/>
</dbReference>
<dbReference type="InterPro" id="IPR009057">
    <property type="entry name" value="Homeodomain-like_sf"/>
</dbReference>
<dbReference type="Pfam" id="PF12833">
    <property type="entry name" value="HTH_18"/>
    <property type="match status" value="1"/>
</dbReference>
<dbReference type="SUPFAM" id="SSF51182">
    <property type="entry name" value="RmlC-like cupins"/>
    <property type="match status" value="1"/>
</dbReference>
<gene>
    <name evidence="5" type="ORF">H9964_00525</name>
</gene>
<dbReference type="Proteomes" id="UP000824102">
    <property type="component" value="Unassembled WGS sequence"/>
</dbReference>
<dbReference type="GO" id="GO:0043565">
    <property type="term" value="F:sequence-specific DNA binding"/>
    <property type="evidence" value="ECO:0007669"/>
    <property type="project" value="InterPro"/>
</dbReference>
<dbReference type="Gene3D" id="2.60.120.10">
    <property type="entry name" value="Jelly Rolls"/>
    <property type="match status" value="1"/>
</dbReference>
<dbReference type="InterPro" id="IPR011051">
    <property type="entry name" value="RmlC_Cupin_sf"/>
</dbReference>
<accession>A0A9D2G2V3</accession>
<feature type="domain" description="HTH araC/xylS-type" evidence="4">
    <location>
        <begin position="212"/>
        <end position="313"/>
    </location>
</feature>
<dbReference type="InterPro" id="IPR018062">
    <property type="entry name" value="HTH_AraC-typ_CS"/>
</dbReference>
<dbReference type="Pfam" id="PF07883">
    <property type="entry name" value="Cupin_2"/>
    <property type="match status" value="1"/>
</dbReference>
<dbReference type="Gene3D" id="1.10.10.60">
    <property type="entry name" value="Homeodomain-like"/>
    <property type="match status" value="1"/>
</dbReference>
<dbReference type="SUPFAM" id="SSF46689">
    <property type="entry name" value="Homeodomain-like"/>
    <property type="match status" value="1"/>
</dbReference>
<dbReference type="AlphaFoldDB" id="A0A9D2G2V3"/>
<organism evidence="5 6">
    <name type="scientific">Candidatus Gallimonas intestinavium</name>
    <dbReference type="NCBI Taxonomy" id="2838603"/>
    <lineage>
        <taxon>Bacteria</taxon>
        <taxon>Bacillati</taxon>
        <taxon>Bacillota</taxon>
        <taxon>Clostridia</taxon>
        <taxon>Candidatus Gallimonas</taxon>
    </lineage>
</organism>
<dbReference type="InterPro" id="IPR018060">
    <property type="entry name" value="HTH_AraC"/>
</dbReference>
<dbReference type="PROSITE" id="PS00041">
    <property type="entry name" value="HTH_ARAC_FAMILY_1"/>
    <property type="match status" value="1"/>
</dbReference>
<dbReference type="EMBL" id="DXBB01000007">
    <property type="protein sequence ID" value="HIZ72044.1"/>
    <property type="molecule type" value="Genomic_DNA"/>
</dbReference>
<protein>
    <submittedName>
        <fullName evidence="5">AraC family transcriptional regulator</fullName>
    </submittedName>
</protein>
<dbReference type="GO" id="GO:0003700">
    <property type="term" value="F:DNA-binding transcription factor activity"/>
    <property type="evidence" value="ECO:0007669"/>
    <property type="project" value="InterPro"/>
</dbReference>
<evidence type="ECO:0000313" key="5">
    <source>
        <dbReference type="EMBL" id="HIZ72044.1"/>
    </source>
</evidence>
<dbReference type="PRINTS" id="PR00032">
    <property type="entry name" value="HTHARAC"/>
</dbReference>
<evidence type="ECO:0000259" key="4">
    <source>
        <dbReference type="PROSITE" id="PS01124"/>
    </source>
</evidence>
<proteinExistence type="predicted"/>
<dbReference type="PANTHER" id="PTHR43280:SF2">
    <property type="entry name" value="HTH-TYPE TRANSCRIPTIONAL REGULATOR EXSA"/>
    <property type="match status" value="1"/>
</dbReference>
<dbReference type="InterPro" id="IPR013096">
    <property type="entry name" value="Cupin_2"/>
</dbReference>
<keyword evidence="2" id="KW-0238">DNA-binding</keyword>
<evidence type="ECO:0000313" key="6">
    <source>
        <dbReference type="Proteomes" id="UP000824102"/>
    </source>
</evidence>
<dbReference type="PROSITE" id="PS01124">
    <property type="entry name" value="HTH_ARAC_FAMILY_2"/>
    <property type="match status" value="1"/>
</dbReference>
<evidence type="ECO:0000256" key="3">
    <source>
        <dbReference type="ARBA" id="ARBA00023163"/>
    </source>
</evidence>